<dbReference type="SMART" id="SM00650">
    <property type="entry name" value="rADc"/>
    <property type="match status" value="1"/>
</dbReference>
<dbReference type="CDD" id="cd02440">
    <property type="entry name" value="AdoMet_MTases"/>
    <property type="match status" value="1"/>
</dbReference>
<gene>
    <name evidence="7" type="primary">rsmA</name>
    <name evidence="7" type="synonym">ksgA</name>
    <name evidence="10" type="ORF">B1R32_101214</name>
</gene>
<dbReference type="PANTHER" id="PTHR11727:SF7">
    <property type="entry name" value="DIMETHYLADENOSINE TRANSFERASE-RELATED"/>
    <property type="match status" value="1"/>
</dbReference>
<evidence type="ECO:0000256" key="2">
    <source>
        <dbReference type="ARBA" id="ARBA00022552"/>
    </source>
</evidence>
<evidence type="ECO:0000256" key="8">
    <source>
        <dbReference type="PROSITE-ProRule" id="PRU01026"/>
    </source>
</evidence>
<dbReference type="RefSeq" id="WP_105482205.1">
    <property type="nucleotide sequence ID" value="NZ_NIGF01000001.1"/>
</dbReference>
<dbReference type="GO" id="GO:0052908">
    <property type="term" value="F:16S rRNA (adenine(1518)-N(6)/adenine(1519)-N(6))-dimethyltransferase activity"/>
    <property type="evidence" value="ECO:0007669"/>
    <property type="project" value="UniProtKB-EC"/>
</dbReference>
<dbReference type="AlphaFoldDB" id="A0A2S8SXE1"/>
<keyword evidence="5 7" id="KW-0949">S-adenosyl-L-methionine</keyword>
<keyword evidence="6 7" id="KW-0694">RNA-binding</keyword>
<dbReference type="EC" id="2.1.1.182" evidence="7"/>
<dbReference type="InterPro" id="IPR023165">
    <property type="entry name" value="rRNA_Ade_diMease-like_C"/>
</dbReference>
<comment type="caution">
    <text evidence="10">The sequence shown here is derived from an EMBL/GenBank/DDBJ whole genome shotgun (WGS) entry which is preliminary data.</text>
</comment>
<name>A0A2S8SXE1_9BACT</name>
<dbReference type="SUPFAM" id="SSF53335">
    <property type="entry name" value="S-adenosyl-L-methionine-dependent methyltransferases"/>
    <property type="match status" value="1"/>
</dbReference>
<dbReference type="GO" id="GO:0005829">
    <property type="term" value="C:cytosol"/>
    <property type="evidence" value="ECO:0007669"/>
    <property type="project" value="TreeGrafter"/>
</dbReference>
<dbReference type="GO" id="GO:0003723">
    <property type="term" value="F:RNA binding"/>
    <property type="evidence" value="ECO:0007669"/>
    <property type="project" value="UniProtKB-UniRule"/>
</dbReference>
<evidence type="ECO:0000256" key="6">
    <source>
        <dbReference type="ARBA" id="ARBA00022884"/>
    </source>
</evidence>
<dbReference type="InParanoid" id="A0A2S8SXE1"/>
<dbReference type="Pfam" id="PF00398">
    <property type="entry name" value="RrnaAD"/>
    <property type="match status" value="1"/>
</dbReference>
<dbReference type="Gene3D" id="1.10.8.100">
    <property type="entry name" value="Ribosomal RNA adenine dimethylase-like, domain 2"/>
    <property type="match status" value="1"/>
</dbReference>
<feature type="binding site" evidence="7 8">
    <location>
        <position position="80"/>
    </location>
    <ligand>
        <name>S-adenosyl-L-methionine</name>
        <dbReference type="ChEBI" id="CHEBI:59789"/>
    </ligand>
</feature>
<dbReference type="InterPro" id="IPR020598">
    <property type="entry name" value="rRNA_Ade_methylase_Trfase_N"/>
</dbReference>
<protein>
    <recommendedName>
        <fullName evidence="7">Ribosomal RNA small subunit methyltransferase A</fullName>
        <ecNumber evidence="7">2.1.1.182</ecNumber>
    </recommendedName>
    <alternativeName>
        <fullName evidence="7">16S rRNA (adenine(1518)-N(6)/adenine(1519)-N(6))-dimethyltransferase</fullName>
    </alternativeName>
    <alternativeName>
        <fullName evidence="7">16S rRNA dimethyladenosine transferase</fullName>
    </alternativeName>
    <alternativeName>
        <fullName evidence="7">16S rRNA dimethylase</fullName>
    </alternativeName>
    <alternativeName>
        <fullName evidence="7">S-adenosylmethionine-6-N', N'-adenosyl(rRNA) dimethyltransferase</fullName>
    </alternativeName>
</protein>
<accession>A0A2S8SXE1</accession>
<dbReference type="Proteomes" id="UP000237684">
    <property type="component" value="Unassembled WGS sequence"/>
</dbReference>
<evidence type="ECO:0000256" key="1">
    <source>
        <dbReference type="ARBA" id="ARBA00022490"/>
    </source>
</evidence>
<dbReference type="HAMAP" id="MF_00607">
    <property type="entry name" value="16SrRNA_methyltr_A"/>
    <property type="match status" value="1"/>
</dbReference>
<comment type="function">
    <text evidence="7">Specifically dimethylates two adjacent adenosines (A1518 and A1519) in the loop of a conserved hairpin near the 3'-end of 16S rRNA in the 30S particle. May play a critical role in biogenesis of 30S subunits.</text>
</comment>
<keyword evidence="4 7" id="KW-0808">Transferase</keyword>
<feature type="binding site" evidence="7 8">
    <location>
        <position position="32"/>
    </location>
    <ligand>
        <name>S-adenosyl-L-methionine</name>
        <dbReference type="ChEBI" id="CHEBI:59789"/>
    </ligand>
</feature>
<organism evidence="10 11">
    <name type="scientific">Abditibacterium utsteinense</name>
    <dbReference type="NCBI Taxonomy" id="1960156"/>
    <lineage>
        <taxon>Bacteria</taxon>
        <taxon>Pseudomonadati</taxon>
        <taxon>Abditibacteriota</taxon>
        <taxon>Abditibacteriia</taxon>
        <taxon>Abditibacteriales</taxon>
        <taxon>Abditibacteriaceae</taxon>
        <taxon>Abditibacterium</taxon>
    </lineage>
</organism>
<dbReference type="InterPro" id="IPR011530">
    <property type="entry name" value="rRNA_adenine_dimethylase"/>
</dbReference>
<dbReference type="EMBL" id="NIGF01000001">
    <property type="protein sequence ID" value="PQV65472.1"/>
    <property type="molecule type" value="Genomic_DNA"/>
</dbReference>
<dbReference type="OrthoDB" id="9814755at2"/>
<keyword evidence="3 7" id="KW-0489">Methyltransferase</keyword>
<keyword evidence="2 7" id="KW-0698">rRNA processing</keyword>
<dbReference type="Gene3D" id="3.40.50.150">
    <property type="entry name" value="Vaccinia Virus protein VP39"/>
    <property type="match status" value="1"/>
</dbReference>
<evidence type="ECO:0000313" key="10">
    <source>
        <dbReference type="EMBL" id="PQV65472.1"/>
    </source>
</evidence>
<comment type="subcellular location">
    <subcellularLocation>
        <location evidence="7">Cytoplasm</location>
    </subcellularLocation>
</comment>
<dbReference type="PROSITE" id="PS01131">
    <property type="entry name" value="RRNA_A_DIMETH"/>
    <property type="match status" value="1"/>
</dbReference>
<reference evidence="10 11" key="1">
    <citation type="journal article" date="2018" name="Syst. Appl. Microbiol.">
        <title>Abditibacterium utsteinense sp. nov., the first cultivated member of candidate phylum FBP, isolated from ice-free Antarctic soil samples.</title>
        <authorList>
            <person name="Tahon G."/>
            <person name="Tytgat B."/>
            <person name="Lebbe L."/>
            <person name="Carlier A."/>
            <person name="Willems A."/>
        </authorList>
    </citation>
    <scope>NUCLEOTIDE SEQUENCE [LARGE SCALE GENOMIC DNA]</scope>
    <source>
        <strain evidence="10 11">LMG 29911</strain>
    </source>
</reference>
<evidence type="ECO:0000256" key="5">
    <source>
        <dbReference type="ARBA" id="ARBA00022691"/>
    </source>
</evidence>
<evidence type="ECO:0000313" key="11">
    <source>
        <dbReference type="Proteomes" id="UP000237684"/>
    </source>
</evidence>
<feature type="binding site" evidence="7 8">
    <location>
        <position position="125"/>
    </location>
    <ligand>
        <name>S-adenosyl-L-methionine</name>
        <dbReference type="ChEBI" id="CHEBI:59789"/>
    </ligand>
</feature>
<dbReference type="InterPro" id="IPR029063">
    <property type="entry name" value="SAM-dependent_MTases_sf"/>
</dbReference>
<evidence type="ECO:0000259" key="9">
    <source>
        <dbReference type="SMART" id="SM00650"/>
    </source>
</evidence>
<sequence>MSSLFYDPSQIDVARDTLTSLGASPNKTLSQNFLVDSLIIENTIEVAKIASSDAILEIGPGLGALTVRLLRDGGQVVSIEKDRAFAAFLRNKLRGPNFSLVEGDALDVEWNDLKLPETKVKLVANLPFSISKPMLRRIMEEWRPRLSSATVLVQREVADRLISVPGTREYGPLTIMSALYARVSRAFDVPPESFLPPPNVVSTVVHIELLDAPTLALKNEKFFWQVVRAAFSQRRKTLGNTMKTIAPREITAPAFEKLGIDPMRRGETLSLLEFSDLSDALDIK</sequence>
<comment type="catalytic activity">
    <reaction evidence="7">
        <text>adenosine(1518)/adenosine(1519) in 16S rRNA + 4 S-adenosyl-L-methionine = N(6)-dimethyladenosine(1518)/N(6)-dimethyladenosine(1519) in 16S rRNA + 4 S-adenosyl-L-homocysteine + 4 H(+)</text>
        <dbReference type="Rhea" id="RHEA:19609"/>
        <dbReference type="Rhea" id="RHEA-COMP:10232"/>
        <dbReference type="Rhea" id="RHEA-COMP:10233"/>
        <dbReference type="ChEBI" id="CHEBI:15378"/>
        <dbReference type="ChEBI" id="CHEBI:57856"/>
        <dbReference type="ChEBI" id="CHEBI:59789"/>
        <dbReference type="ChEBI" id="CHEBI:74411"/>
        <dbReference type="ChEBI" id="CHEBI:74493"/>
        <dbReference type="EC" id="2.1.1.182"/>
    </reaction>
</comment>
<comment type="similarity">
    <text evidence="7">Belongs to the class I-like SAM-binding methyltransferase superfamily. rRNA adenine N(6)-methyltransferase family. RsmA subfamily.</text>
</comment>
<keyword evidence="1 7" id="KW-0963">Cytoplasm</keyword>
<evidence type="ECO:0000256" key="4">
    <source>
        <dbReference type="ARBA" id="ARBA00022679"/>
    </source>
</evidence>
<dbReference type="FunCoup" id="A0A2S8SXE1">
    <property type="interactions" value="417"/>
</dbReference>
<dbReference type="InterPro" id="IPR020596">
    <property type="entry name" value="rRNA_Ade_Mease_Trfase_CS"/>
</dbReference>
<proteinExistence type="inferred from homology"/>
<feature type="domain" description="Ribosomal RNA adenine methylase transferase N-terminal" evidence="9">
    <location>
        <begin position="39"/>
        <end position="211"/>
    </location>
</feature>
<evidence type="ECO:0000256" key="7">
    <source>
        <dbReference type="HAMAP-Rule" id="MF_00607"/>
    </source>
</evidence>
<feature type="binding site" evidence="7 8">
    <location>
        <position position="104"/>
    </location>
    <ligand>
        <name>S-adenosyl-L-methionine</name>
        <dbReference type="ChEBI" id="CHEBI:59789"/>
    </ligand>
</feature>
<feature type="binding site" evidence="7 8">
    <location>
        <position position="59"/>
    </location>
    <ligand>
        <name>S-adenosyl-L-methionine</name>
        <dbReference type="ChEBI" id="CHEBI:59789"/>
    </ligand>
</feature>
<evidence type="ECO:0000256" key="3">
    <source>
        <dbReference type="ARBA" id="ARBA00022603"/>
    </source>
</evidence>
<dbReference type="InterPro" id="IPR001737">
    <property type="entry name" value="KsgA/Erm"/>
</dbReference>
<dbReference type="PROSITE" id="PS51689">
    <property type="entry name" value="SAM_RNA_A_N6_MT"/>
    <property type="match status" value="1"/>
</dbReference>
<dbReference type="NCBIfam" id="TIGR00755">
    <property type="entry name" value="ksgA"/>
    <property type="match status" value="1"/>
</dbReference>
<dbReference type="PANTHER" id="PTHR11727">
    <property type="entry name" value="DIMETHYLADENOSINE TRANSFERASE"/>
    <property type="match status" value="1"/>
</dbReference>
<feature type="binding site" evidence="7 8">
    <location>
        <position position="34"/>
    </location>
    <ligand>
        <name>S-adenosyl-L-methionine</name>
        <dbReference type="ChEBI" id="CHEBI:59789"/>
    </ligand>
</feature>
<keyword evidence="11" id="KW-1185">Reference proteome</keyword>